<name>A0A975DG72_9GAMM</name>
<dbReference type="AlphaFoldDB" id="A0A975DG72"/>
<organism evidence="2 3">
    <name type="scientific">Pseudoalteromonas xiamenensis</name>
    <dbReference type="NCBI Taxonomy" id="882626"/>
    <lineage>
        <taxon>Bacteria</taxon>
        <taxon>Pseudomonadati</taxon>
        <taxon>Pseudomonadota</taxon>
        <taxon>Gammaproteobacteria</taxon>
        <taxon>Alteromonadales</taxon>
        <taxon>Pseudoalteromonadaceae</taxon>
        <taxon>Pseudoalteromonas</taxon>
    </lineage>
</organism>
<gene>
    <name evidence="2" type="ORF">J5O05_15875</name>
</gene>
<feature type="domain" description="DUF6968" evidence="1">
    <location>
        <begin position="16"/>
        <end position="82"/>
    </location>
</feature>
<proteinExistence type="predicted"/>
<dbReference type="InterPro" id="IPR054241">
    <property type="entry name" value="DUF6968"/>
</dbReference>
<evidence type="ECO:0000313" key="2">
    <source>
        <dbReference type="EMBL" id="QTH71248.1"/>
    </source>
</evidence>
<accession>A0A975DG72</accession>
<sequence>MSLPPINLSFSEKIAERQYILKTRTQNWKLTVCVGLPVQDVETVVGLDWRCPIQVIFQNEKIHDYACGVDSFQALELAMSYCVTKWVSEIAQRFNAQIELFDEFEI</sequence>
<keyword evidence="3" id="KW-1185">Reference proteome</keyword>
<dbReference type="EMBL" id="CP072133">
    <property type="protein sequence ID" value="QTH71248.1"/>
    <property type="molecule type" value="Genomic_DNA"/>
</dbReference>
<dbReference type="KEGG" id="pxi:J5O05_15875"/>
<dbReference type="Pfam" id="PF22302">
    <property type="entry name" value="DUF6968"/>
    <property type="match status" value="1"/>
</dbReference>
<dbReference type="Proteomes" id="UP000664904">
    <property type="component" value="Chromosome"/>
</dbReference>
<reference evidence="2" key="1">
    <citation type="submission" date="2021-03" db="EMBL/GenBank/DDBJ databases">
        <title>Complete Genome of Pseudoalteromonas xiamenensis STKMTI.2, a new potential marine bacterium producing anti-Vibrio compounds.</title>
        <authorList>
            <person name="Handayani D.P."/>
            <person name="Isnansetyo A."/>
            <person name="Istiqomah I."/>
            <person name="Jumina J."/>
        </authorList>
    </citation>
    <scope>NUCLEOTIDE SEQUENCE</scope>
    <source>
        <strain evidence="2">STKMTI.2</strain>
    </source>
</reference>
<evidence type="ECO:0000313" key="3">
    <source>
        <dbReference type="Proteomes" id="UP000664904"/>
    </source>
</evidence>
<evidence type="ECO:0000259" key="1">
    <source>
        <dbReference type="Pfam" id="PF22302"/>
    </source>
</evidence>
<protein>
    <recommendedName>
        <fullName evidence="1">DUF6968 domain-containing protein</fullName>
    </recommendedName>
</protein>
<dbReference type="RefSeq" id="WP_208842889.1">
    <property type="nucleotide sequence ID" value="NZ_CP072133.1"/>
</dbReference>